<dbReference type="Pfam" id="PF19799">
    <property type="entry name" value="DUF6282"/>
    <property type="match status" value="1"/>
</dbReference>
<dbReference type="RefSeq" id="WP_377251693.1">
    <property type="nucleotide sequence ID" value="NZ_JBHLUH010000026.1"/>
</dbReference>
<dbReference type="Proteomes" id="UP001589867">
    <property type="component" value="Unassembled WGS sequence"/>
</dbReference>
<dbReference type="EMBL" id="JBHLUH010000026">
    <property type="protein sequence ID" value="MFC0529186.1"/>
    <property type="molecule type" value="Genomic_DNA"/>
</dbReference>
<proteinExistence type="predicted"/>
<gene>
    <name evidence="1" type="ORF">ACFFIA_16145</name>
</gene>
<protein>
    <submittedName>
        <fullName evidence="1">DUF6282 family protein</fullName>
    </submittedName>
</protein>
<name>A0ABV6M3D3_9ACTN</name>
<dbReference type="InterPro" id="IPR046249">
    <property type="entry name" value="DUF6282"/>
</dbReference>
<accession>A0ABV6M3D3</accession>
<dbReference type="SUPFAM" id="SSF51556">
    <property type="entry name" value="Metallo-dependent hydrolases"/>
    <property type="match status" value="1"/>
</dbReference>
<organism evidence="1 2">
    <name type="scientific">Phytohabitans kaempferiae</name>
    <dbReference type="NCBI Taxonomy" id="1620943"/>
    <lineage>
        <taxon>Bacteria</taxon>
        <taxon>Bacillati</taxon>
        <taxon>Actinomycetota</taxon>
        <taxon>Actinomycetes</taxon>
        <taxon>Micromonosporales</taxon>
        <taxon>Micromonosporaceae</taxon>
    </lineage>
</organism>
<reference evidence="1 2" key="1">
    <citation type="submission" date="2024-09" db="EMBL/GenBank/DDBJ databases">
        <authorList>
            <person name="Sun Q."/>
            <person name="Mori K."/>
        </authorList>
    </citation>
    <scope>NUCLEOTIDE SEQUENCE [LARGE SCALE GENOMIC DNA]</scope>
    <source>
        <strain evidence="1 2">TBRC 3947</strain>
    </source>
</reference>
<dbReference type="Gene3D" id="3.20.20.140">
    <property type="entry name" value="Metal-dependent hydrolases"/>
    <property type="match status" value="1"/>
</dbReference>
<comment type="caution">
    <text evidence="1">The sequence shown here is derived from an EMBL/GenBank/DDBJ whole genome shotgun (WGS) entry which is preliminary data.</text>
</comment>
<evidence type="ECO:0000313" key="1">
    <source>
        <dbReference type="EMBL" id="MFC0529186.1"/>
    </source>
</evidence>
<sequence>MYDLHVHSAPDVVRRRADDLDTAAVYAKAGYRGFVLKSHYEPTTGRAAAAAKASGLDVIGGVALNSAVGGINPAAVYTALSAGGRIVWLPTQDSHTQAAAGLPRLCQHDARLSSAQLALPPLDWSTEAPLRAILAMIAEADAVLATGHVSAAEIAWLLPVARRLGVRRVLLTHPTFTVPAIPVPQAADLAGQGVYVEITAYQLLHQPGCSARMLAELVKAVPADRLVLSSDAGQPDSPPPPDALAELTDRLTGEGADRAVLTAALTDNPERLLRH</sequence>
<keyword evidence="2" id="KW-1185">Reference proteome</keyword>
<evidence type="ECO:0000313" key="2">
    <source>
        <dbReference type="Proteomes" id="UP001589867"/>
    </source>
</evidence>
<dbReference type="InterPro" id="IPR032466">
    <property type="entry name" value="Metal_Hydrolase"/>
</dbReference>